<dbReference type="RefSeq" id="WP_106219781.1">
    <property type="nucleotide sequence ID" value="NZ_PVWP01000002.1"/>
</dbReference>
<organism evidence="1 2">
    <name type="scientific">Aphanothece cf. minutissima CCALA 015</name>
    <dbReference type="NCBI Taxonomy" id="2107695"/>
    <lineage>
        <taxon>Bacteria</taxon>
        <taxon>Bacillati</taxon>
        <taxon>Cyanobacteriota</taxon>
        <taxon>Cyanophyceae</taxon>
        <taxon>Oscillatoriophycideae</taxon>
        <taxon>Chroococcales</taxon>
        <taxon>Aphanothecaceae</taxon>
        <taxon>Aphanothece</taxon>
    </lineage>
</organism>
<name>A0ABX5FB53_9CHRO</name>
<accession>A0ABX5FB53</accession>
<sequence>MSEPLLALTTGELQRLAACLRSLAAVPGEAALSQHQIATDRRQLREALLSWMANWQHRGGSNGSLELAIGLLLKQRHQQGVGNAELVWSGPHGGAGDITRDQAVLIREMVERCEQRLLITTFNIWRGGFISELLDRIQERLEVCPRLDARMVVNIPRPRGSTVVADQLRAAFVQKNWRALWDPSRRRPVGCFDPRSLELGRERPTVFHVKCCVADAELLVTSANLSESAQFDNCELGIHFPNGNRADAVWQHFDRLIQRQPPALVPIEEPLRPPGPQDHDRQ</sequence>
<proteinExistence type="predicted"/>
<keyword evidence="2" id="KW-1185">Reference proteome</keyword>
<dbReference type="Gene3D" id="3.30.870.10">
    <property type="entry name" value="Endonuclease Chain A"/>
    <property type="match status" value="1"/>
</dbReference>
<evidence type="ECO:0008006" key="3">
    <source>
        <dbReference type="Google" id="ProtNLM"/>
    </source>
</evidence>
<dbReference type="SUPFAM" id="SSF56024">
    <property type="entry name" value="Phospholipase D/nuclease"/>
    <property type="match status" value="1"/>
</dbReference>
<dbReference type="EMBL" id="PVWP01000002">
    <property type="protein sequence ID" value="PSB38499.1"/>
    <property type="molecule type" value="Genomic_DNA"/>
</dbReference>
<dbReference type="Proteomes" id="UP000238218">
    <property type="component" value="Unassembled WGS sequence"/>
</dbReference>
<reference evidence="1 2" key="1">
    <citation type="submission" date="2018-03" db="EMBL/GenBank/DDBJ databases">
        <title>The ancient ancestry and fast evolution of plastids.</title>
        <authorList>
            <person name="Moore K.R."/>
            <person name="Magnabosco C."/>
            <person name="Momper L."/>
            <person name="Gold D.A."/>
            <person name="Bosak T."/>
            <person name="Fournier G.P."/>
        </authorList>
    </citation>
    <scope>NUCLEOTIDE SEQUENCE [LARGE SCALE GENOMIC DNA]</scope>
    <source>
        <strain evidence="1 2">CCALA 015</strain>
    </source>
</reference>
<protein>
    <recommendedName>
        <fullName evidence="3">Phospholipase D-like domain-containing protein</fullName>
    </recommendedName>
</protein>
<comment type="caution">
    <text evidence="1">The sequence shown here is derived from an EMBL/GenBank/DDBJ whole genome shotgun (WGS) entry which is preliminary data.</text>
</comment>
<evidence type="ECO:0000313" key="2">
    <source>
        <dbReference type="Proteomes" id="UP000238218"/>
    </source>
</evidence>
<gene>
    <name evidence="1" type="ORF">C7B81_02660</name>
</gene>
<evidence type="ECO:0000313" key="1">
    <source>
        <dbReference type="EMBL" id="PSB38499.1"/>
    </source>
</evidence>